<dbReference type="Pfam" id="PF14317">
    <property type="entry name" value="YcxB"/>
    <property type="match status" value="1"/>
</dbReference>
<sequence length="180" mass="21246">MSNKQEQEQELSIKGTVSLEDFSKYNAYHSKKSTYTYFFIILIGFWVILFLLELLVPDNLLFYIPKGVLALVISLITIFSVKKSLKQRAMKEYESDKRIKNEISYTFSGEGISQQTGRSNNFFEWSDIHLAREYEEMFLLYISKHKAIILPKRFFQLNDDIDLFKIIVTKHIESSKNKFL</sequence>
<evidence type="ECO:0000259" key="2">
    <source>
        <dbReference type="Pfam" id="PF14317"/>
    </source>
</evidence>
<keyword evidence="1" id="KW-1133">Transmembrane helix</keyword>
<evidence type="ECO:0000313" key="4">
    <source>
        <dbReference type="Proteomes" id="UP000784880"/>
    </source>
</evidence>
<protein>
    <submittedName>
        <fullName evidence="3">YcxB family protein</fullName>
    </submittedName>
</protein>
<dbReference type="InterPro" id="IPR025588">
    <property type="entry name" value="YcxB-like_C"/>
</dbReference>
<dbReference type="RefSeq" id="WP_217068236.1">
    <property type="nucleotide sequence ID" value="NZ_JAHQCS010000159.1"/>
</dbReference>
<dbReference type="EMBL" id="JAHQCS010000159">
    <property type="protein sequence ID" value="MBU9713977.1"/>
    <property type="molecule type" value="Genomic_DNA"/>
</dbReference>
<feature type="domain" description="YcxB-like C-terminal" evidence="2">
    <location>
        <begin position="107"/>
        <end position="164"/>
    </location>
</feature>
<feature type="transmembrane region" description="Helical" evidence="1">
    <location>
        <begin position="34"/>
        <end position="56"/>
    </location>
</feature>
<accession>A0ABS6JMB0</accession>
<keyword evidence="1" id="KW-0472">Membrane</keyword>
<comment type="caution">
    <text evidence="3">The sequence shown here is derived from an EMBL/GenBank/DDBJ whole genome shotgun (WGS) entry which is preliminary data.</text>
</comment>
<keyword evidence="4" id="KW-1185">Reference proteome</keyword>
<organism evidence="3 4">
    <name type="scientific">Evansella tamaricis</name>
    <dbReference type="NCBI Taxonomy" id="2069301"/>
    <lineage>
        <taxon>Bacteria</taxon>
        <taxon>Bacillati</taxon>
        <taxon>Bacillota</taxon>
        <taxon>Bacilli</taxon>
        <taxon>Bacillales</taxon>
        <taxon>Bacillaceae</taxon>
        <taxon>Evansella</taxon>
    </lineage>
</organism>
<evidence type="ECO:0000256" key="1">
    <source>
        <dbReference type="SAM" id="Phobius"/>
    </source>
</evidence>
<name>A0ABS6JMB0_9BACI</name>
<reference evidence="3 4" key="1">
    <citation type="submission" date="2021-06" db="EMBL/GenBank/DDBJ databases">
        <title>Bacillus sp. RD4P76, an endophyte from a halophyte.</title>
        <authorList>
            <person name="Sun J.-Q."/>
        </authorList>
    </citation>
    <scope>NUCLEOTIDE SEQUENCE [LARGE SCALE GENOMIC DNA]</scope>
    <source>
        <strain evidence="3 4">CGMCC 1.15917</strain>
    </source>
</reference>
<dbReference type="Proteomes" id="UP000784880">
    <property type="component" value="Unassembled WGS sequence"/>
</dbReference>
<keyword evidence="1" id="KW-0812">Transmembrane</keyword>
<feature type="transmembrane region" description="Helical" evidence="1">
    <location>
        <begin position="62"/>
        <end position="81"/>
    </location>
</feature>
<evidence type="ECO:0000313" key="3">
    <source>
        <dbReference type="EMBL" id="MBU9713977.1"/>
    </source>
</evidence>
<gene>
    <name evidence="3" type="ORF">KS419_19780</name>
</gene>
<proteinExistence type="predicted"/>